<sequence length="90" mass="9787">MCLALVVTGLDSLIVAVTIPSDGEVGLQTTGEQLQWIVAAYSFAFAAPLLFLGGLADRVRDSHPITVEVLDRALIADSFIYRLCYRRSCL</sequence>
<organism evidence="2 3">
    <name type="scientific">Rothia aeria</name>
    <dbReference type="NCBI Taxonomy" id="172042"/>
    <lineage>
        <taxon>Bacteria</taxon>
        <taxon>Bacillati</taxon>
        <taxon>Actinomycetota</taxon>
        <taxon>Actinomycetes</taxon>
        <taxon>Micrococcales</taxon>
        <taxon>Micrococcaceae</taxon>
        <taxon>Rothia</taxon>
    </lineage>
</organism>
<accession>A0A7Z9A6P2</accession>
<feature type="transmembrane region" description="Helical" evidence="1">
    <location>
        <begin position="36"/>
        <end position="56"/>
    </location>
</feature>
<name>A0A7Z9A6P2_9MICC</name>
<reference evidence="2 3" key="1">
    <citation type="submission" date="2018-12" db="EMBL/GenBank/DDBJ databases">
        <authorList>
            <consortium name="Pathogen Informatics"/>
        </authorList>
    </citation>
    <scope>NUCLEOTIDE SEQUENCE [LARGE SCALE GENOMIC DNA]</scope>
    <source>
        <strain evidence="2 3">NCTC10207</strain>
    </source>
</reference>
<keyword evidence="1" id="KW-1133">Transmembrane helix</keyword>
<proteinExistence type="predicted"/>
<dbReference type="EMBL" id="LR134479">
    <property type="protein sequence ID" value="VEI24539.1"/>
    <property type="molecule type" value="Genomic_DNA"/>
</dbReference>
<dbReference type="Proteomes" id="UP000282386">
    <property type="component" value="Chromosome"/>
</dbReference>
<dbReference type="SUPFAM" id="SSF103473">
    <property type="entry name" value="MFS general substrate transporter"/>
    <property type="match status" value="1"/>
</dbReference>
<evidence type="ECO:0000313" key="2">
    <source>
        <dbReference type="EMBL" id="VEI24539.1"/>
    </source>
</evidence>
<protein>
    <submittedName>
        <fullName evidence="2">Uncharacterized protein</fullName>
    </submittedName>
</protein>
<keyword evidence="1" id="KW-0472">Membrane</keyword>
<dbReference type="InterPro" id="IPR036259">
    <property type="entry name" value="MFS_trans_sf"/>
</dbReference>
<keyword evidence="1" id="KW-0812">Transmembrane</keyword>
<evidence type="ECO:0000256" key="1">
    <source>
        <dbReference type="SAM" id="Phobius"/>
    </source>
</evidence>
<dbReference type="AlphaFoldDB" id="A0A7Z9A6P2"/>
<dbReference type="Gene3D" id="1.20.1720.10">
    <property type="entry name" value="Multidrug resistance protein D"/>
    <property type="match status" value="1"/>
</dbReference>
<evidence type="ECO:0000313" key="3">
    <source>
        <dbReference type="Proteomes" id="UP000282386"/>
    </source>
</evidence>
<gene>
    <name evidence="2" type="ORF">NCTC10207_02132</name>
</gene>
<dbReference type="RefSeq" id="WP_023134351.1">
    <property type="nucleotide sequence ID" value="NZ_JAOVAK010000004.1"/>
</dbReference>